<dbReference type="OrthoDB" id="359273at2157"/>
<reference evidence="2 3" key="1">
    <citation type="submission" date="2020-06" db="EMBL/GenBank/DDBJ databases">
        <title>NJ-3-1, isolated from saline soil.</title>
        <authorList>
            <person name="Cui H.L."/>
            <person name="Shi X."/>
        </authorList>
    </citation>
    <scope>NUCLEOTIDE SEQUENCE [LARGE SCALE GENOMIC DNA]</scope>
    <source>
        <strain evidence="2 3">NJ-3-1</strain>
    </source>
</reference>
<dbReference type="Pfam" id="PF01425">
    <property type="entry name" value="Amidase"/>
    <property type="match status" value="1"/>
</dbReference>
<dbReference type="Proteomes" id="UP000509626">
    <property type="component" value="Chromosome"/>
</dbReference>
<dbReference type="Gene3D" id="3.90.1300.10">
    <property type="entry name" value="Amidase signature (AS) domain"/>
    <property type="match status" value="1"/>
</dbReference>
<proteinExistence type="predicted"/>
<name>A0A7D5LDJ0_9EURY</name>
<dbReference type="PIRSF" id="PIRSF001221">
    <property type="entry name" value="Amidase_fungi"/>
    <property type="match status" value="1"/>
</dbReference>
<feature type="domain" description="Amidase" evidence="1">
    <location>
        <begin position="26"/>
        <end position="461"/>
    </location>
</feature>
<dbReference type="InterPro" id="IPR020556">
    <property type="entry name" value="Amidase_CS"/>
</dbReference>
<dbReference type="InterPro" id="IPR036928">
    <property type="entry name" value="AS_sf"/>
</dbReference>
<dbReference type="AlphaFoldDB" id="A0A7D5LDJ0"/>
<dbReference type="SUPFAM" id="SSF75304">
    <property type="entry name" value="Amidase signature (AS) enzymes"/>
    <property type="match status" value="1"/>
</dbReference>
<dbReference type="GeneID" id="56039279"/>
<dbReference type="RefSeq" id="WP_179269999.1">
    <property type="nucleotide sequence ID" value="NZ_CP058579.1"/>
</dbReference>
<dbReference type="InterPro" id="IPR000120">
    <property type="entry name" value="Amidase"/>
</dbReference>
<keyword evidence="3" id="KW-1185">Reference proteome</keyword>
<evidence type="ECO:0000313" key="2">
    <source>
        <dbReference type="EMBL" id="QLG63415.1"/>
    </source>
</evidence>
<evidence type="ECO:0000313" key="3">
    <source>
        <dbReference type="Proteomes" id="UP000509626"/>
    </source>
</evidence>
<gene>
    <name evidence="2" type="ORF">HUG12_17430</name>
</gene>
<sequence length="487" mass="50929">MTGGVPYASARSIADGVRTGELSPVDVVETYLDRIERFNPDLNALVTVSAESAREAAAEAERAVERGDDLGPLHGVPVAIKDLNRTRGVRTTFGSTAFADNVPEEDDTVVARLREAGAVVVGKTNTPEFGRKTVTDNPLFGASANPWDLDRTTGGSSGGSAAAVAAGLVPLALGSDAAGSIRIPSSACGVFGLLPDFGRVPDGPDRPDAFENVLPYTFLGPIARTVGDAALMLDVMAGPDVGEPYGLPAPEGSYLDALDAPVSDLTIGYSPTFGGFQVDPAVRDAVEDALDALSAAGATVTELDLSFADSWDDRHDALEWILQQRYVGLYENLKRTASVDLLDADREITPEVVSRIEAGLDLDAGTMAAARRRRTAVYETVQRGLEGVDVLATPTLSRTAPELGTTDPTVDGEPVHPMHGWTLTWPLNLSGNPAGSIPVGFDDGLPVGMQLVGDRLDDRTVVAACAAVERELPWIGSYPPAGLEGGA</sequence>
<dbReference type="PANTHER" id="PTHR11895">
    <property type="entry name" value="TRANSAMIDASE"/>
    <property type="match status" value="1"/>
</dbReference>
<dbReference type="PANTHER" id="PTHR11895:SF7">
    <property type="entry name" value="GLUTAMYL-TRNA(GLN) AMIDOTRANSFERASE SUBUNIT A, MITOCHONDRIAL"/>
    <property type="match status" value="1"/>
</dbReference>
<dbReference type="EMBL" id="CP058579">
    <property type="protein sequence ID" value="QLG63415.1"/>
    <property type="molecule type" value="Genomic_DNA"/>
</dbReference>
<dbReference type="GO" id="GO:0003824">
    <property type="term" value="F:catalytic activity"/>
    <property type="evidence" value="ECO:0007669"/>
    <property type="project" value="InterPro"/>
</dbReference>
<evidence type="ECO:0000259" key="1">
    <source>
        <dbReference type="Pfam" id="PF01425"/>
    </source>
</evidence>
<protein>
    <submittedName>
        <fullName evidence="2">Amidase</fullName>
    </submittedName>
</protein>
<accession>A0A7D5LDJ0</accession>
<organism evidence="2 3">
    <name type="scientific">Halorarum salinum</name>
    <dbReference type="NCBI Taxonomy" id="2743089"/>
    <lineage>
        <taxon>Archaea</taxon>
        <taxon>Methanobacteriati</taxon>
        <taxon>Methanobacteriota</taxon>
        <taxon>Stenosarchaea group</taxon>
        <taxon>Halobacteria</taxon>
        <taxon>Halobacteriales</taxon>
        <taxon>Haloferacaceae</taxon>
        <taxon>Halorarum</taxon>
    </lineage>
</organism>
<dbReference type="PROSITE" id="PS00571">
    <property type="entry name" value="AMIDASES"/>
    <property type="match status" value="1"/>
</dbReference>
<dbReference type="InterPro" id="IPR023631">
    <property type="entry name" value="Amidase_dom"/>
</dbReference>
<dbReference type="KEGG" id="halu:HUG12_17430"/>